<dbReference type="Proteomes" id="UP000831701">
    <property type="component" value="Chromosome 16"/>
</dbReference>
<reference evidence="1" key="1">
    <citation type="submission" date="2022-04" db="EMBL/GenBank/DDBJ databases">
        <title>Jade perch genome.</title>
        <authorList>
            <person name="Chao B."/>
        </authorList>
    </citation>
    <scope>NUCLEOTIDE SEQUENCE</scope>
    <source>
        <strain evidence="1">CB-2022</strain>
    </source>
</reference>
<proteinExistence type="predicted"/>
<organism evidence="1 2">
    <name type="scientific">Scortum barcoo</name>
    <name type="common">barcoo grunter</name>
    <dbReference type="NCBI Taxonomy" id="214431"/>
    <lineage>
        <taxon>Eukaryota</taxon>
        <taxon>Metazoa</taxon>
        <taxon>Chordata</taxon>
        <taxon>Craniata</taxon>
        <taxon>Vertebrata</taxon>
        <taxon>Euteleostomi</taxon>
        <taxon>Actinopterygii</taxon>
        <taxon>Neopterygii</taxon>
        <taxon>Teleostei</taxon>
        <taxon>Neoteleostei</taxon>
        <taxon>Acanthomorphata</taxon>
        <taxon>Eupercaria</taxon>
        <taxon>Centrarchiformes</taxon>
        <taxon>Terapontoidei</taxon>
        <taxon>Terapontidae</taxon>
        <taxon>Scortum</taxon>
    </lineage>
</organism>
<evidence type="ECO:0000313" key="1">
    <source>
        <dbReference type="EMBL" id="KAI3361191.1"/>
    </source>
</evidence>
<comment type="caution">
    <text evidence="1">The sequence shown here is derived from an EMBL/GenBank/DDBJ whole genome shotgun (WGS) entry which is preliminary data.</text>
</comment>
<accession>A0ACB8W0F3</accession>
<dbReference type="EMBL" id="CM041546">
    <property type="protein sequence ID" value="KAI3361191.1"/>
    <property type="molecule type" value="Genomic_DNA"/>
</dbReference>
<gene>
    <name evidence="1" type="ORF">L3Q82_013387</name>
</gene>
<sequence>MADSTDEDMSEEPQPLQRDLTCPVCQGIFQDPVLLPCTHSFCRECLQRSLQFNKKCPLCREVFAEGQDISNRALSSACETFLKHNRFRPSQRAAAAEDTCNLHLKLLELYCEKDEEAVCVDCVSLHNTHRLHPLREGASICKRELGFKVQIFEKKVESYKKMTHKLNNAVEYIKYQAGQAEKQIKAEFERLHKALVTEEALRLQALASEEDQKIAAIQELISNTNKDVVVLNELIETLKKEMGNEDLPLVRNFQNLKRKAQWTREEPCLPDNSLLNMGRHVGALSFNIWKKMQAYVKYSPVVLDPNTASPWLSLSADLTSVKESSERLTAPDNPERFDPCVFVLGAEGYTSGKHRWDVIVGDNPKWIVGVCKESVARKKKFTVSTNRGVWSIGLSKGAYTVLTPERQELQPLATAHLDLAATRYHTTVLCSDSQQASSSQKLQASSGGSYRDRITENVNYYGAKETGTGECDECANGLWLAVPAMASPLPVSFILVVLLLAESPVCQAGDCKGHRQVLRGPPGYVTDGPGNYSVNGNCEWLIKAPSNNHRIVLNFTFMDTECTYDYLFVYDGDSYQSPLLASLSGNTLPQPIEAKSGKMLLHLFSDANYNLLGFNATYTFSLCPGACGGHGRCDPSTLKCHCHQGWGGAACTTPLCSQACSVNGQCDKKGERCLCNPGFLGQSCQLGLHDDSGAGQWWHVSEGNPYTPPRTGSAGVYLSSTGAMYLFGGFDLNRALGDLIKYNFTSNQWESRSYGHSPVARHSHTAVEWNGNMVIFGGELANGSLASDVWMYRPLQDDWQQHGFSSSHGAPKLANHAAAVVDSYLYVFGGRTEEDMFSSSLFRFGLHGSGRWETVQPTGGKPPATAGHSMVFHSPSRTLLVYGGHRPTTARFSVRVNNTDVFHVDRRFWTSFRSRFPATGPRERAFHSATVIGNYMVVYGGNVHIHYQEEKCYDEEIFFYHLGCHQWVSAGERWSPSGDAVRGRYSHVAAVMEGRVLLVAGGYSGVARGDLVAYKVPLFVSSDQGDRDAVCAEALDESMCLKNPECSWCEGRCREYQPTNPCGSTGCLGLARFLSDCQSCLVFSGTPASLARAPGEFGWCVQNESCLPVSERSACRVDQISGAYGWWGERTLFLTSLHSCRTENYVPGLHLLTFQHPRNDSQPDKRIVLLLMCFHFHPSSTILHPHHPFLPGVHPPQHHHHPKPHPTTEMDVALQFRGFIHPLWGAPPPAPAPTETVSMWARIQRLHHFDARIWRRGPTPATCLVIFSPMWSNIQEVVGRWAAQQEKELKLLVRPDGSRLFSNLTRGNHYLVQAEGYLNNSGSGQTSEMALIWNRTLPGGSEISFLFLEPYRSGSCSGYMSCLACLSDQSCGWCPSLSRCLLRDSPDLEPCPEGEKGEGKGAVQRHLLLAPQHCTLCEEYRDCSACTQDPYCEWQINSSKKGDYQCSRRGRLDGSIRDPRGCPKVCNQRKTCGDLLSVLGALPLRFMLRLHVLSSLSVRPILWLVPVFVPLPAAGPAHGECRDWRKTCGECISNSSQCAWCESLARPASILLPTSQNTRMESAGTGPRQSLSFLLVLCSFGSSECKQCSALNTCTDCLRTFQCGWCGDYNNPTIGKCLRGDWAGMDDPLVYNCSVAVAEAWAANPEPQTSAPPRPLEMEMELDHLNDDEQDAIWSYPTCPDVEECRLGLHRCHRFATCINTPTSYECHCERGYTGDGTLHCNQTCYNECREGQCSGSPRFECECALGWTSDPATLVLSGVECDVDCGCNFHSTCITAPGICDECQDWTTGPHCEHCRPGSFGSALAGGGGCVPCECNGHGDPLQGYCHNQTGQCYCTHNTQGPHCESCLPGYYGDPRNNGTCYRQCQGRSVLLSSTSSSAMPLSSSLGWRSGTEGKGGLSHCLWVLSVTENLAPCLPRQLCPPVALTLHPDSHTHCKSSFVYVFDGLPRFLGNGVVHSDHNLIGAFCGTTRTQPITVEATSGVISVYFEANVSSNKPQGFNASFWVRRCHQSSDEGDDGSPVCPGGAQCQGGLCQCPQGYGGPYCDRPMCPQDCGVAEGRGACNISLGVCVCSESWAGSDCSLHRDSNSLVWETLLDTQLTTNQAHRFLHRMGHSLVSGPQGNLWMYGGLSLSEGILGNVYRYSVSEHRWTQMLTSSVEEGSTPSPRYHHASVLLTSHESGSGSHGASHNFMVVVGGITQNGVAMDTWSLNLSSLVWREHKSTVLPPVAGHTLTVRRDSSVLLIGGYSPENGFNHHLLEFSPHSGNWTIAPHTGTPPTGLYGHSAVYHEQTDAIYVFGGYRFHVETVEPSGELYSLYYPNLTWSLLVPSQGNKPLSRFFHAAALIKDTMVIVGGRTEAEDYSNSVSLYQINCNTWIQPVSAVGDPVNRSVSLAMTSWGSRLFLSGGFNGVTLGRLLTLSVPSDPCALLPTPEACNTTTGSCIWCRGTCASSDTAERMGCLTGQSPCSPTPRQADQCRRLKTCSECLARHPKTFSSPSQPALQCKWCTNCPEGACISSSVSCTSEHDCRINQREIFLSSNCTETSCEASDCPKCTASGKCMWTRQFKRTGETRRILSVNPTYDWTCFSYALLNVSPMQVESSPPLPCPPPCHSLHNCSLCLGSRGSDGGWQHCVWSMALQQCMSPSFVSLRCEAGQCGRLLSGGDSCSPQCFQLTQCSQCIARPQCGWCATRGGNGAGRCLQGGLDGVSEGVCPLRNSSWSFLHCPEEDECANGHHHCNSTQDCHDLPQGYHCTCKQGYVLSSVSGQCEPVCAQGCVNGTCVSPGVCQCHFGFVGDNCSSQCSCNKHSNCAGVNKPDVCLKCHNNTIGKHCEKCKPLFVGSAKGGGTCRPCREFCRGNSDVCLFQDEHKKALENPRLFPLDPSSIQNWVSEGPTEEKAVCVNCQNNSFGDKCESCLSGYFLLQGKCEKCQCNGHADTCNEHDGTGCPCQNNTETSSCLSSPQSDRKDCYRQQCAKCKDSFNGTPVNGRQCYRQFNVDTECCFDPTSQTNCFHDPAIRNLPKGRTVFFAAQPKFTNVDIRVTIDVTFGEVEVYVSNSHDTFIVDVDRYTGIHTIKIEEESVTRGTTTGADKDSPPSPIKVFANASSNLGAPALPHNPQQLQAKPPGADREIREERAEGLITYITVWKPQTVLIVRGVRDRVVITFPHEVHSLKSSRFYIALRGVGADEQGESQGLLFLRQDQAHIDLFVFFSVFFSCFFLFLSVCVLLWKVKQFLDFRREQRRHIQEMTKMASRPFAKLTIYLEPEEPQLIYLPSSGGGVGGSTVSLAHARTSKLGGVVVGQRGRAGAVSYKHDPGSGPTAHHHHHLTLGGGGNGGQHLPLHYLNTHHYASTTAGTPGSHHHHPSTYSGYQHFCRSDPFLSQLMGFSYSSFKVGPITLEPTDDGMAGVATVLFQLPGGVLAPNRACLGSALKKSARNKAKRGEKHCDVVKAESESEGAPHEVYTNGGGLDIQIKEEPHTREIGEEHGGDPASCPDTKPDTVTVSPGDLEQQATIKEEAELEHQTQCENTAIKEESEPWVKEEEEEAATLQGDCEEGQEVCTEPSSEFFPCPHCDVSFTDLDFLEKHVKWVHQKEYLAKLKECLSSHALNLIPKHTCTVCSSTFNSKVHLRIHVREVHPSAPPRRLYPCPTCARSFQYLKNLKNHCQRWHNMSVMTKGGHLSCADCGKSFKATWGQGPHLCHEPDNTEPEDKPICLDTGVQCPECGKKLRTPQSLEDHMRTHTGERPFVCKDCGRRFVERSGWRQHMKIHVGEKPFKCQVCGKAFLRSHHLKCHLTTHSGKKEYSCSECGKEFGFKSSLDLHLRTHSDEKPFHCNVCGKNFNTQKNLRVHTKLHTKEKAHQCGDCGLKIGDLGALKIHLRTHTGERPYHCTVCGNRFIRLAHLRNHQRTHTGERPYKCNECDKSFTQSGDLVKHKRIHSGEKPFECPECHRCYTSSGDLGKHRRSHTNLRPYTCQECGKSFRLSGHLKTHMLTHTGEKPYSCPNCLRRFARSHHLSGHMAKCR</sequence>
<evidence type="ECO:0000313" key="2">
    <source>
        <dbReference type="Proteomes" id="UP000831701"/>
    </source>
</evidence>
<name>A0ACB8W0F3_9TELE</name>
<protein>
    <submittedName>
        <fullName evidence="1">Uncharacterized protein</fullName>
    </submittedName>
</protein>
<keyword evidence="2" id="KW-1185">Reference proteome</keyword>